<dbReference type="RefSeq" id="WP_176304756.1">
    <property type="nucleotide sequence ID" value="NZ_JABWCV010000029.1"/>
</dbReference>
<dbReference type="Proteomes" id="UP000589984">
    <property type="component" value="Unassembled WGS sequence"/>
</dbReference>
<evidence type="ECO:0000259" key="4">
    <source>
        <dbReference type="PROSITE" id="PS50110"/>
    </source>
</evidence>
<dbReference type="InterPro" id="IPR001789">
    <property type="entry name" value="Sig_transdc_resp-reg_receiver"/>
</dbReference>
<dbReference type="Pfam" id="PF00072">
    <property type="entry name" value="Response_reg"/>
    <property type="match status" value="1"/>
</dbReference>
<dbReference type="PANTHER" id="PTHR48111:SF50">
    <property type="entry name" value="KDP OPERON TRANSCRIPTIONAL REGULATORY PROTEIN KDPE"/>
    <property type="match status" value="1"/>
</dbReference>
<evidence type="ECO:0000256" key="2">
    <source>
        <dbReference type="PROSITE-ProRule" id="PRU00169"/>
    </source>
</evidence>
<dbReference type="SMART" id="SM00862">
    <property type="entry name" value="Trans_reg_C"/>
    <property type="match status" value="1"/>
</dbReference>
<evidence type="ECO:0000313" key="7">
    <source>
        <dbReference type="Proteomes" id="UP000589984"/>
    </source>
</evidence>
<name>A0A7Y6VAQ9_9GAMM</name>
<feature type="modified residue" description="4-aspartylphosphate" evidence="2">
    <location>
        <position position="60"/>
    </location>
</feature>
<dbReference type="AlphaFoldDB" id="A0A7Y6VAQ9"/>
<evidence type="ECO:0000313" key="6">
    <source>
        <dbReference type="EMBL" id="NVF16170.1"/>
    </source>
</evidence>
<dbReference type="InterPro" id="IPR039420">
    <property type="entry name" value="WalR-like"/>
</dbReference>
<dbReference type="PROSITE" id="PS50110">
    <property type="entry name" value="RESPONSE_REGULATORY"/>
    <property type="match status" value="1"/>
</dbReference>
<protein>
    <submittedName>
        <fullName evidence="6">Response regulator transcription factor</fullName>
    </submittedName>
</protein>
<keyword evidence="1 3" id="KW-0238">DNA-binding</keyword>
<dbReference type="Gene3D" id="1.10.10.10">
    <property type="entry name" value="Winged helix-like DNA-binding domain superfamily/Winged helix DNA-binding domain"/>
    <property type="match status" value="1"/>
</dbReference>
<gene>
    <name evidence="6" type="ORF">HUO07_18675</name>
</gene>
<dbReference type="SMART" id="SM00448">
    <property type="entry name" value="REC"/>
    <property type="match status" value="1"/>
</dbReference>
<keyword evidence="7" id="KW-1185">Reference proteome</keyword>
<evidence type="ECO:0000256" key="1">
    <source>
        <dbReference type="ARBA" id="ARBA00023125"/>
    </source>
</evidence>
<feature type="domain" description="OmpR/PhoB-type" evidence="5">
    <location>
        <begin position="132"/>
        <end position="231"/>
    </location>
</feature>
<accession>A0A7Y6VAQ9</accession>
<dbReference type="SUPFAM" id="SSF52172">
    <property type="entry name" value="CheY-like"/>
    <property type="match status" value="1"/>
</dbReference>
<feature type="DNA-binding region" description="OmpR/PhoB-type" evidence="3">
    <location>
        <begin position="132"/>
        <end position="231"/>
    </location>
</feature>
<sequence>MSSDQARVLVIDDEPHIRHFLRISLASQGFQVIEAATGREGLEKLSAGASAPNADIVLLDLGLPDMDGQQVLDAIRQHYEVPVIIVSVRGHEAEKVRALDNGASDYVTKPFGIQELLARIRALLRRRASPSAQRFKHGGLVVDIAAHQVSLNNIAVHLTPKEFAILAHLIASAGRVVTQTQLLRQIWGPTHQDDSHYLRIVVSKLRYKLGDDPQSPTLLQTEPGIGYRLSLEPDREDNSP</sequence>
<evidence type="ECO:0000259" key="5">
    <source>
        <dbReference type="PROSITE" id="PS51755"/>
    </source>
</evidence>
<dbReference type="GO" id="GO:0032993">
    <property type="term" value="C:protein-DNA complex"/>
    <property type="evidence" value="ECO:0007669"/>
    <property type="project" value="TreeGrafter"/>
</dbReference>
<proteinExistence type="predicted"/>
<feature type="domain" description="Response regulatory" evidence="4">
    <location>
        <begin position="7"/>
        <end position="124"/>
    </location>
</feature>
<reference evidence="6 7" key="1">
    <citation type="submission" date="2020-06" db="EMBL/GenBank/DDBJ databases">
        <title>Halomonas sp. QX-1 draft genome sequence.</title>
        <authorList>
            <person name="Qiu X."/>
        </authorList>
    </citation>
    <scope>NUCLEOTIDE SEQUENCE [LARGE SCALE GENOMIC DNA]</scope>
    <source>
        <strain evidence="6 7">QX-1</strain>
    </source>
</reference>
<organism evidence="6 7">
    <name type="scientific">Vreelandella maris</name>
    <dbReference type="NCBI Taxonomy" id="2729617"/>
    <lineage>
        <taxon>Bacteria</taxon>
        <taxon>Pseudomonadati</taxon>
        <taxon>Pseudomonadota</taxon>
        <taxon>Gammaproteobacteria</taxon>
        <taxon>Oceanospirillales</taxon>
        <taxon>Halomonadaceae</taxon>
        <taxon>Vreelandella</taxon>
    </lineage>
</organism>
<dbReference type="CDD" id="cd17620">
    <property type="entry name" value="REC_OmpR_KdpE-like"/>
    <property type="match status" value="1"/>
</dbReference>
<dbReference type="GO" id="GO:0000156">
    <property type="term" value="F:phosphorelay response regulator activity"/>
    <property type="evidence" value="ECO:0007669"/>
    <property type="project" value="TreeGrafter"/>
</dbReference>
<keyword evidence="2" id="KW-0597">Phosphoprotein</keyword>
<dbReference type="InterPro" id="IPR036388">
    <property type="entry name" value="WH-like_DNA-bd_sf"/>
</dbReference>
<dbReference type="Gene3D" id="3.40.50.2300">
    <property type="match status" value="1"/>
</dbReference>
<comment type="caution">
    <text evidence="6">The sequence shown here is derived from an EMBL/GenBank/DDBJ whole genome shotgun (WGS) entry which is preliminary data.</text>
</comment>
<dbReference type="InterPro" id="IPR011006">
    <property type="entry name" value="CheY-like_superfamily"/>
</dbReference>
<dbReference type="GO" id="GO:0000976">
    <property type="term" value="F:transcription cis-regulatory region binding"/>
    <property type="evidence" value="ECO:0007669"/>
    <property type="project" value="TreeGrafter"/>
</dbReference>
<dbReference type="CDD" id="cd00383">
    <property type="entry name" value="trans_reg_C"/>
    <property type="match status" value="1"/>
</dbReference>
<dbReference type="PANTHER" id="PTHR48111">
    <property type="entry name" value="REGULATOR OF RPOS"/>
    <property type="match status" value="1"/>
</dbReference>
<dbReference type="GO" id="GO:0006355">
    <property type="term" value="P:regulation of DNA-templated transcription"/>
    <property type="evidence" value="ECO:0007669"/>
    <property type="project" value="InterPro"/>
</dbReference>
<dbReference type="InterPro" id="IPR001867">
    <property type="entry name" value="OmpR/PhoB-type_DNA-bd"/>
</dbReference>
<dbReference type="GO" id="GO:0005829">
    <property type="term" value="C:cytosol"/>
    <property type="evidence" value="ECO:0007669"/>
    <property type="project" value="TreeGrafter"/>
</dbReference>
<evidence type="ECO:0000256" key="3">
    <source>
        <dbReference type="PROSITE-ProRule" id="PRU01091"/>
    </source>
</evidence>
<dbReference type="PROSITE" id="PS51755">
    <property type="entry name" value="OMPR_PHOB"/>
    <property type="match status" value="1"/>
</dbReference>
<dbReference type="Pfam" id="PF00486">
    <property type="entry name" value="Trans_reg_C"/>
    <property type="match status" value="1"/>
</dbReference>
<dbReference type="EMBL" id="JABWCV010000029">
    <property type="protein sequence ID" value="NVF16170.1"/>
    <property type="molecule type" value="Genomic_DNA"/>
</dbReference>
<dbReference type="Gene3D" id="6.10.250.690">
    <property type="match status" value="1"/>
</dbReference>